<dbReference type="AlphaFoldDB" id="A0A6A6E448"/>
<protein>
    <submittedName>
        <fullName evidence="1">Uncharacterized protein</fullName>
    </submittedName>
</protein>
<sequence>EDRDSKLANNIKRFKFTSAFDVTDVHPDTIIVKGCSFCYNLLDFRAGNAGRGNGTSMSDAAVIHFAKARPNLVNASLDCRIRFTDDSLLTLFTNCPYLRYV</sequence>
<gene>
    <name evidence="1" type="ORF">K469DRAFT_579172</name>
</gene>
<dbReference type="OrthoDB" id="10257471at2759"/>
<proteinExistence type="predicted"/>
<dbReference type="Gene3D" id="3.80.10.10">
    <property type="entry name" value="Ribonuclease Inhibitor"/>
    <property type="match status" value="1"/>
</dbReference>
<evidence type="ECO:0000313" key="1">
    <source>
        <dbReference type="EMBL" id="KAF2184666.1"/>
    </source>
</evidence>
<evidence type="ECO:0000313" key="2">
    <source>
        <dbReference type="Proteomes" id="UP000800200"/>
    </source>
</evidence>
<reference evidence="1" key="1">
    <citation type="journal article" date="2020" name="Stud. Mycol.">
        <title>101 Dothideomycetes genomes: a test case for predicting lifestyles and emergence of pathogens.</title>
        <authorList>
            <person name="Haridas S."/>
            <person name="Albert R."/>
            <person name="Binder M."/>
            <person name="Bloem J."/>
            <person name="Labutti K."/>
            <person name="Salamov A."/>
            <person name="Andreopoulos B."/>
            <person name="Baker S."/>
            <person name="Barry K."/>
            <person name="Bills G."/>
            <person name="Bluhm B."/>
            <person name="Cannon C."/>
            <person name="Castanera R."/>
            <person name="Culley D."/>
            <person name="Daum C."/>
            <person name="Ezra D."/>
            <person name="Gonzalez J."/>
            <person name="Henrissat B."/>
            <person name="Kuo A."/>
            <person name="Liang C."/>
            <person name="Lipzen A."/>
            <person name="Lutzoni F."/>
            <person name="Magnuson J."/>
            <person name="Mondo S."/>
            <person name="Nolan M."/>
            <person name="Ohm R."/>
            <person name="Pangilinan J."/>
            <person name="Park H.-J."/>
            <person name="Ramirez L."/>
            <person name="Alfaro M."/>
            <person name="Sun H."/>
            <person name="Tritt A."/>
            <person name="Yoshinaga Y."/>
            <person name="Zwiers L.-H."/>
            <person name="Turgeon B."/>
            <person name="Goodwin S."/>
            <person name="Spatafora J."/>
            <person name="Crous P."/>
            <person name="Grigoriev I."/>
        </authorList>
    </citation>
    <scope>NUCLEOTIDE SEQUENCE</scope>
    <source>
        <strain evidence="1">CBS 207.26</strain>
    </source>
</reference>
<dbReference type="Proteomes" id="UP000800200">
    <property type="component" value="Unassembled WGS sequence"/>
</dbReference>
<accession>A0A6A6E448</accession>
<dbReference type="EMBL" id="ML994637">
    <property type="protein sequence ID" value="KAF2184666.1"/>
    <property type="molecule type" value="Genomic_DNA"/>
</dbReference>
<organism evidence="1 2">
    <name type="scientific">Zopfia rhizophila CBS 207.26</name>
    <dbReference type="NCBI Taxonomy" id="1314779"/>
    <lineage>
        <taxon>Eukaryota</taxon>
        <taxon>Fungi</taxon>
        <taxon>Dikarya</taxon>
        <taxon>Ascomycota</taxon>
        <taxon>Pezizomycotina</taxon>
        <taxon>Dothideomycetes</taxon>
        <taxon>Dothideomycetes incertae sedis</taxon>
        <taxon>Zopfiaceae</taxon>
        <taxon>Zopfia</taxon>
    </lineage>
</organism>
<name>A0A6A6E448_9PEZI</name>
<feature type="non-terminal residue" evidence="1">
    <location>
        <position position="1"/>
    </location>
</feature>
<keyword evidence="2" id="KW-1185">Reference proteome</keyword>
<dbReference type="InterPro" id="IPR032675">
    <property type="entry name" value="LRR_dom_sf"/>
</dbReference>